<dbReference type="InterPro" id="IPR037185">
    <property type="entry name" value="EmrE-like"/>
</dbReference>
<dbReference type="PANTHER" id="PTHR32322:SF2">
    <property type="entry name" value="EAMA DOMAIN-CONTAINING PROTEIN"/>
    <property type="match status" value="1"/>
</dbReference>
<dbReference type="Pfam" id="PF00892">
    <property type="entry name" value="EamA"/>
    <property type="match status" value="2"/>
</dbReference>
<comment type="subcellular location">
    <subcellularLocation>
        <location evidence="1">Membrane</location>
        <topology evidence="1">Multi-pass membrane protein</topology>
    </subcellularLocation>
</comment>
<evidence type="ECO:0000259" key="7">
    <source>
        <dbReference type="Pfam" id="PF00892"/>
    </source>
</evidence>
<dbReference type="InterPro" id="IPR050638">
    <property type="entry name" value="AA-Vitamin_Transporters"/>
</dbReference>
<feature type="domain" description="EamA" evidence="7">
    <location>
        <begin position="150"/>
        <end position="281"/>
    </location>
</feature>
<feature type="transmembrane region" description="Helical" evidence="6">
    <location>
        <begin position="99"/>
        <end position="118"/>
    </location>
</feature>
<feature type="domain" description="EamA" evidence="7">
    <location>
        <begin position="11"/>
        <end position="142"/>
    </location>
</feature>
<evidence type="ECO:0000256" key="3">
    <source>
        <dbReference type="ARBA" id="ARBA00022692"/>
    </source>
</evidence>
<name>A0ABN3VM14_9PSEU</name>
<dbReference type="SUPFAM" id="SSF103481">
    <property type="entry name" value="Multidrug resistance efflux transporter EmrE"/>
    <property type="match status" value="2"/>
</dbReference>
<organism evidence="8 9">
    <name type="scientific">Saccharopolyspora taberi</name>
    <dbReference type="NCBI Taxonomy" id="60895"/>
    <lineage>
        <taxon>Bacteria</taxon>
        <taxon>Bacillati</taxon>
        <taxon>Actinomycetota</taxon>
        <taxon>Actinomycetes</taxon>
        <taxon>Pseudonocardiales</taxon>
        <taxon>Pseudonocardiaceae</taxon>
        <taxon>Saccharopolyspora</taxon>
    </lineage>
</organism>
<reference evidence="8 9" key="1">
    <citation type="journal article" date="2019" name="Int. J. Syst. Evol. Microbiol.">
        <title>The Global Catalogue of Microorganisms (GCM) 10K type strain sequencing project: providing services to taxonomists for standard genome sequencing and annotation.</title>
        <authorList>
            <consortium name="The Broad Institute Genomics Platform"/>
            <consortium name="The Broad Institute Genome Sequencing Center for Infectious Disease"/>
            <person name="Wu L."/>
            <person name="Ma J."/>
        </authorList>
    </citation>
    <scope>NUCLEOTIDE SEQUENCE [LARGE SCALE GENOMIC DNA]</scope>
    <source>
        <strain evidence="8 9">JCM 9383</strain>
    </source>
</reference>
<keyword evidence="5 6" id="KW-0472">Membrane</keyword>
<evidence type="ECO:0000256" key="6">
    <source>
        <dbReference type="SAM" id="Phobius"/>
    </source>
</evidence>
<feature type="transmembrane region" description="Helical" evidence="6">
    <location>
        <begin position="241"/>
        <end position="259"/>
    </location>
</feature>
<evidence type="ECO:0000313" key="8">
    <source>
        <dbReference type="EMBL" id="GAA2818590.1"/>
    </source>
</evidence>
<evidence type="ECO:0000256" key="4">
    <source>
        <dbReference type="ARBA" id="ARBA00022989"/>
    </source>
</evidence>
<dbReference type="RefSeq" id="WP_344685893.1">
    <property type="nucleotide sequence ID" value="NZ_BAAAUX010000034.1"/>
</dbReference>
<evidence type="ECO:0000313" key="9">
    <source>
        <dbReference type="Proteomes" id="UP001500979"/>
    </source>
</evidence>
<evidence type="ECO:0000256" key="1">
    <source>
        <dbReference type="ARBA" id="ARBA00004141"/>
    </source>
</evidence>
<dbReference type="Proteomes" id="UP001500979">
    <property type="component" value="Unassembled WGS sequence"/>
</dbReference>
<feature type="transmembrane region" description="Helical" evidence="6">
    <location>
        <begin position="211"/>
        <end position="229"/>
    </location>
</feature>
<comment type="caution">
    <text evidence="8">The sequence shown here is derived from an EMBL/GenBank/DDBJ whole genome shotgun (WGS) entry which is preliminary data.</text>
</comment>
<feature type="transmembrane region" description="Helical" evidence="6">
    <location>
        <begin position="69"/>
        <end position="87"/>
    </location>
</feature>
<dbReference type="PANTHER" id="PTHR32322">
    <property type="entry name" value="INNER MEMBRANE TRANSPORTER"/>
    <property type="match status" value="1"/>
</dbReference>
<gene>
    <name evidence="8" type="ORF">GCM10010470_62390</name>
</gene>
<keyword evidence="9" id="KW-1185">Reference proteome</keyword>
<feature type="transmembrane region" description="Helical" evidence="6">
    <location>
        <begin position="125"/>
        <end position="147"/>
    </location>
</feature>
<feature type="transmembrane region" description="Helical" evidence="6">
    <location>
        <begin position="265"/>
        <end position="283"/>
    </location>
</feature>
<keyword evidence="3 6" id="KW-0812">Transmembrane</keyword>
<sequence length="285" mass="28804">MLITRTERGAIAAAALGAIAVGGSVPVNGLLRDYPMWTAQGLRYALAGLLLLGWARCRGKRLPPPRPRDLPALAVLALAGMLGFALLQIHAQRHADPGFVAAVIGASPLLLGLAAPLLDRRRPRPAVLLGAVLVLAGIAVLSGGGAWHGPGLVLSVLTLLCETSFTLFAVGVVARLGGLAASTWACLLAGGIGLAAGTAVDGWRMPGPAELLALLVMAVVVTAVAFCLWYHGLSVLGADRVGVLIGLMPVSGFAVSLLLGAQRPTAASVLGTAVVAAGCALGLRR</sequence>
<keyword evidence="4 6" id="KW-1133">Transmembrane helix</keyword>
<comment type="similarity">
    <text evidence="2">Belongs to the EamA transporter family.</text>
</comment>
<dbReference type="InterPro" id="IPR000620">
    <property type="entry name" value="EamA_dom"/>
</dbReference>
<protein>
    <submittedName>
        <fullName evidence="8">DMT family transporter</fullName>
    </submittedName>
</protein>
<evidence type="ECO:0000256" key="5">
    <source>
        <dbReference type="ARBA" id="ARBA00023136"/>
    </source>
</evidence>
<feature type="transmembrane region" description="Helical" evidence="6">
    <location>
        <begin position="153"/>
        <end position="174"/>
    </location>
</feature>
<proteinExistence type="inferred from homology"/>
<dbReference type="EMBL" id="BAAAUX010000034">
    <property type="protein sequence ID" value="GAA2818590.1"/>
    <property type="molecule type" value="Genomic_DNA"/>
</dbReference>
<evidence type="ECO:0000256" key="2">
    <source>
        <dbReference type="ARBA" id="ARBA00007362"/>
    </source>
</evidence>
<feature type="transmembrane region" description="Helical" evidence="6">
    <location>
        <begin position="181"/>
        <end position="199"/>
    </location>
</feature>
<accession>A0ABN3VM14</accession>
<feature type="transmembrane region" description="Helical" evidence="6">
    <location>
        <begin position="39"/>
        <end position="57"/>
    </location>
</feature>